<dbReference type="RefSeq" id="WP_262580655.1">
    <property type="nucleotide sequence ID" value="NZ_JAOQJV010000001.1"/>
</dbReference>
<comment type="caution">
    <text evidence="9">The sequence shown here is derived from an EMBL/GenBank/DDBJ whole genome shotgun (WGS) entry which is preliminary data.</text>
</comment>
<keyword evidence="6 8" id="KW-1133">Transmembrane helix</keyword>
<evidence type="ECO:0000313" key="10">
    <source>
        <dbReference type="Proteomes" id="UP001207605"/>
    </source>
</evidence>
<dbReference type="Proteomes" id="UP001207605">
    <property type="component" value="Unassembled WGS sequence"/>
</dbReference>
<feature type="transmembrane region" description="Helical" evidence="8">
    <location>
        <begin position="69"/>
        <end position="86"/>
    </location>
</feature>
<keyword evidence="4" id="KW-0997">Cell inner membrane</keyword>
<feature type="transmembrane region" description="Helical" evidence="8">
    <location>
        <begin position="93"/>
        <end position="118"/>
    </location>
</feature>
<feature type="transmembrane region" description="Helical" evidence="8">
    <location>
        <begin position="173"/>
        <end position="193"/>
    </location>
</feature>
<name>A0ABT2S378_9FIRM</name>
<dbReference type="CDD" id="cd06579">
    <property type="entry name" value="TM_PBP1_transp_AraH_like"/>
    <property type="match status" value="1"/>
</dbReference>
<keyword evidence="3" id="KW-1003">Cell membrane</keyword>
<dbReference type="Pfam" id="PF02653">
    <property type="entry name" value="BPD_transp_2"/>
    <property type="match status" value="1"/>
</dbReference>
<dbReference type="EMBL" id="JAOQJV010000001">
    <property type="protein sequence ID" value="MCU6698862.1"/>
    <property type="molecule type" value="Genomic_DNA"/>
</dbReference>
<gene>
    <name evidence="9" type="ORF">OCV65_01210</name>
</gene>
<dbReference type="PANTHER" id="PTHR32196">
    <property type="entry name" value="ABC TRANSPORTER PERMEASE PROTEIN YPHD-RELATED-RELATED"/>
    <property type="match status" value="1"/>
</dbReference>
<keyword evidence="2" id="KW-0813">Transport</keyword>
<feature type="transmembrane region" description="Helical" evidence="8">
    <location>
        <begin position="303"/>
        <end position="322"/>
    </location>
</feature>
<keyword evidence="10" id="KW-1185">Reference proteome</keyword>
<feature type="transmembrane region" description="Helical" evidence="8">
    <location>
        <begin position="12"/>
        <end position="29"/>
    </location>
</feature>
<evidence type="ECO:0000256" key="5">
    <source>
        <dbReference type="ARBA" id="ARBA00022692"/>
    </source>
</evidence>
<organism evidence="9 10">
    <name type="scientific">Dorea ammoniilytica</name>
    <dbReference type="NCBI Taxonomy" id="2981788"/>
    <lineage>
        <taxon>Bacteria</taxon>
        <taxon>Bacillati</taxon>
        <taxon>Bacillota</taxon>
        <taxon>Clostridia</taxon>
        <taxon>Lachnospirales</taxon>
        <taxon>Lachnospiraceae</taxon>
        <taxon>Dorea</taxon>
    </lineage>
</organism>
<dbReference type="InterPro" id="IPR001851">
    <property type="entry name" value="ABC_transp_permease"/>
</dbReference>
<feature type="transmembrane region" description="Helical" evidence="8">
    <location>
        <begin position="41"/>
        <end position="63"/>
    </location>
</feature>
<keyword evidence="7 8" id="KW-0472">Membrane</keyword>
<feature type="transmembrane region" description="Helical" evidence="8">
    <location>
        <begin position="124"/>
        <end position="142"/>
    </location>
</feature>
<evidence type="ECO:0000256" key="1">
    <source>
        <dbReference type="ARBA" id="ARBA00004651"/>
    </source>
</evidence>
<sequence>MKQSKWKEILTSNQMFIVYIIVVLCIAISMKTPAFAEVSTIITLARALLVTLCFAICEMVVIISGGIDVSFPAIACASLYIPICVFKENDIDNVVLAFVFAAAIGLVIGIINAVLISLLQIPPLIATLGVSSITQGMLLTFFGTRQISRLPSTIAALNKVYLFTYQSKAGNNYSMTALILVPIILYIVVYIVLKYTMLGRGIYAIGGDANAARIAGFNVVRLQFIVYMFSGVMAGITGMIYCVLNKAANPLNLMGSEMMIIAAVVVGGTRMSGGHGTVLGTILGVVLIGLIQNNLIMLGVPTYWQTFVVGAVIVVGTAITSLKELAVQKNQKV</sequence>
<evidence type="ECO:0000256" key="7">
    <source>
        <dbReference type="ARBA" id="ARBA00023136"/>
    </source>
</evidence>
<evidence type="ECO:0000256" key="6">
    <source>
        <dbReference type="ARBA" id="ARBA00022989"/>
    </source>
</evidence>
<protein>
    <submittedName>
        <fullName evidence="9">ABC transporter permease</fullName>
    </submittedName>
</protein>
<evidence type="ECO:0000256" key="8">
    <source>
        <dbReference type="SAM" id="Phobius"/>
    </source>
</evidence>
<accession>A0ABT2S378</accession>
<feature type="transmembrane region" description="Helical" evidence="8">
    <location>
        <begin position="224"/>
        <end position="244"/>
    </location>
</feature>
<evidence type="ECO:0000313" key="9">
    <source>
        <dbReference type="EMBL" id="MCU6698862.1"/>
    </source>
</evidence>
<evidence type="ECO:0000256" key="2">
    <source>
        <dbReference type="ARBA" id="ARBA00022448"/>
    </source>
</evidence>
<comment type="subcellular location">
    <subcellularLocation>
        <location evidence="1">Cell membrane</location>
        <topology evidence="1">Multi-pass membrane protein</topology>
    </subcellularLocation>
</comment>
<dbReference type="PANTHER" id="PTHR32196:SF21">
    <property type="entry name" value="ABC TRANSPORTER PERMEASE PROTEIN YPHD-RELATED"/>
    <property type="match status" value="1"/>
</dbReference>
<keyword evidence="5 8" id="KW-0812">Transmembrane</keyword>
<evidence type="ECO:0000256" key="3">
    <source>
        <dbReference type="ARBA" id="ARBA00022475"/>
    </source>
</evidence>
<proteinExistence type="predicted"/>
<evidence type="ECO:0000256" key="4">
    <source>
        <dbReference type="ARBA" id="ARBA00022519"/>
    </source>
</evidence>
<reference evidence="9 10" key="1">
    <citation type="journal article" date="2021" name="ISME Commun">
        <title>Automated analysis of genomic sequences facilitates high-throughput and comprehensive description of bacteria.</title>
        <authorList>
            <person name="Hitch T.C.A."/>
        </authorList>
    </citation>
    <scope>NUCLEOTIDE SEQUENCE [LARGE SCALE GENOMIC DNA]</scope>
    <source>
        <strain evidence="9 10">Sanger_02</strain>
    </source>
</reference>